<dbReference type="GO" id="GO:0034599">
    <property type="term" value="P:cellular response to oxidative stress"/>
    <property type="evidence" value="ECO:0007669"/>
    <property type="project" value="TreeGrafter"/>
</dbReference>
<dbReference type="EC" id="1.8.4.11" evidence="2"/>
<dbReference type="AlphaFoldDB" id="A0A663EVF0"/>
<name>A0A663EVF0_AQUCH</name>
<proteinExistence type="inferred from homology"/>
<dbReference type="Gene3D" id="3.30.1060.10">
    <property type="entry name" value="Peptide methionine sulphoxide reductase MsrA"/>
    <property type="match status" value="1"/>
</dbReference>
<dbReference type="Ensembl" id="ENSACCT00020016463.1">
    <property type="protein sequence ID" value="ENSACCP00020015781.1"/>
    <property type="gene ID" value="ENSACCG00020010823.1"/>
</dbReference>
<evidence type="ECO:0000256" key="7">
    <source>
        <dbReference type="ARBA" id="ARBA00048782"/>
    </source>
</evidence>
<evidence type="ECO:0000256" key="8">
    <source>
        <dbReference type="SAM" id="MobiDB-lite"/>
    </source>
</evidence>
<dbReference type="GeneTree" id="ENSGT00940000167209"/>
<evidence type="ECO:0000256" key="3">
    <source>
        <dbReference type="ARBA" id="ARBA00023002"/>
    </source>
</evidence>
<dbReference type="InParanoid" id="A0A663EVF0"/>
<reference evidence="10" key="2">
    <citation type="submission" date="2025-09" db="UniProtKB">
        <authorList>
            <consortium name="Ensembl"/>
        </authorList>
    </citation>
    <scope>IDENTIFICATION</scope>
</reference>
<evidence type="ECO:0000256" key="6">
    <source>
        <dbReference type="ARBA" id="ARBA00047806"/>
    </source>
</evidence>
<feature type="region of interest" description="Disordered" evidence="8">
    <location>
        <begin position="1"/>
        <end position="30"/>
    </location>
</feature>
<feature type="compositionally biased region" description="Pro residues" evidence="8">
    <location>
        <begin position="1"/>
        <end position="13"/>
    </location>
</feature>
<sequence>MPPASPSSPPPQPWAGSPWPKHPQPAARSLPVPPTGMGCFWGAEQLFWKMPGVFSTQVGYVGVYTGNEGAAGLTGHAEVVRVIFNPWKLSYKELLKVFWEIHDPTQGRDELPGLGSGHGSSCSPGAAPESRSGGLNLKWGPTGGPWHLHPLVLDAAGGSQRLPSLTPSAGRLPPHPSSAAMPCPLCLSFPIHG</sequence>
<dbReference type="SUPFAM" id="SSF55068">
    <property type="entry name" value="Peptide methionine sulfoxide reductase"/>
    <property type="match status" value="1"/>
</dbReference>
<dbReference type="InterPro" id="IPR050162">
    <property type="entry name" value="MsrA_MetSO_reductase"/>
</dbReference>
<comment type="catalytic activity">
    <reaction evidence="7">
        <text>[thioredoxin]-disulfide + L-methionine + H2O = L-methionine (S)-S-oxide + [thioredoxin]-dithiol</text>
        <dbReference type="Rhea" id="RHEA:19993"/>
        <dbReference type="Rhea" id="RHEA-COMP:10698"/>
        <dbReference type="Rhea" id="RHEA-COMP:10700"/>
        <dbReference type="ChEBI" id="CHEBI:15377"/>
        <dbReference type="ChEBI" id="CHEBI:29950"/>
        <dbReference type="ChEBI" id="CHEBI:50058"/>
        <dbReference type="ChEBI" id="CHEBI:57844"/>
        <dbReference type="ChEBI" id="CHEBI:58772"/>
        <dbReference type="EC" id="1.8.4.11"/>
    </reaction>
</comment>
<comment type="catalytic activity">
    <reaction evidence="6">
        <text>L-methionyl-[protein] + [thioredoxin]-disulfide + H2O = L-methionyl-(S)-S-oxide-[protein] + [thioredoxin]-dithiol</text>
        <dbReference type="Rhea" id="RHEA:14217"/>
        <dbReference type="Rhea" id="RHEA-COMP:10698"/>
        <dbReference type="Rhea" id="RHEA-COMP:10700"/>
        <dbReference type="Rhea" id="RHEA-COMP:12313"/>
        <dbReference type="Rhea" id="RHEA-COMP:12315"/>
        <dbReference type="ChEBI" id="CHEBI:15377"/>
        <dbReference type="ChEBI" id="CHEBI:16044"/>
        <dbReference type="ChEBI" id="CHEBI:29950"/>
        <dbReference type="ChEBI" id="CHEBI:44120"/>
        <dbReference type="ChEBI" id="CHEBI:50058"/>
        <dbReference type="EC" id="1.8.4.11"/>
    </reaction>
</comment>
<organism evidence="10 11">
    <name type="scientific">Aquila chrysaetos chrysaetos</name>
    <dbReference type="NCBI Taxonomy" id="223781"/>
    <lineage>
        <taxon>Eukaryota</taxon>
        <taxon>Metazoa</taxon>
        <taxon>Chordata</taxon>
        <taxon>Craniata</taxon>
        <taxon>Vertebrata</taxon>
        <taxon>Euteleostomi</taxon>
        <taxon>Archelosauria</taxon>
        <taxon>Archosauria</taxon>
        <taxon>Dinosauria</taxon>
        <taxon>Saurischia</taxon>
        <taxon>Theropoda</taxon>
        <taxon>Coelurosauria</taxon>
        <taxon>Aves</taxon>
        <taxon>Neognathae</taxon>
        <taxon>Neoaves</taxon>
        <taxon>Telluraves</taxon>
        <taxon>Accipitrimorphae</taxon>
        <taxon>Accipitriformes</taxon>
        <taxon>Accipitridae</taxon>
        <taxon>Accipitrinae</taxon>
        <taxon>Aquila</taxon>
    </lineage>
</organism>
<evidence type="ECO:0000259" key="9">
    <source>
        <dbReference type="Pfam" id="PF01625"/>
    </source>
</evidence>
<reference evidence="10" key="1">
    <citation type="submission" date="2025-08" db="UniProtKB">
        <authorList>
            <consortium name="Ensembl"/>
        </authorList>
    </citation>
    <scope>IDENTIFICATION</scope>
</reference>
<dbReference type="Pfam" id="PF01625">
    <property type="entry name" value="PMSR"/>
    <property type="match status" value="1"/>
</dbReference>
<evidence type="ECO:0000256" key="5">
    <source>
        <dbReference type="ARBA" id="ARBA00030643"/>
    </source>
</evidence>
<evidence type="ECO:0000256" key="4">
    <source>
        <dbReference type="ARBA" id="ARBA00030273"/>
    </source>
</evidence>
<accession>A0A663EVF0</accession>
<evidence type="ECO:0000313" key="11">
    <source>
        <dbReference type="Proteomes" id="UP000472275"/>
    </source>
</evidence>
<keyword evidence="11" id="KW-1185">Reference proteome</keyword>
<dbReference type="InterPro" id="IPR036509">
    <property type="entry name" value="Met_Sox_Rdtase_MsrA_sf"/>
</dbReference>
<dbReference type="PANTHER" id="PTHR42799">
    <property type="entry name" value="MITOCHONDRIAL PEPTIDE METHIONINE SULFOXIDE REDUCTASE"/>
    <property type="match status" value="1"/>
</dbReference>
<feature type="domain" description="Peptide methionine sulphoxide reductase MsrA" evidence="9">
    <location>
        <begin position="36"/>
        <end position="116"/>
    </location>
</feature>
<evidence type="ECO:0000256" key="2">
    <source>
        <dbReference type="ARBA" id="ARBA00012502"/>
    </source>
</evidence>
<dbReference type="InterPro" id="IPR002569">
    <property type="entry name" value="Met_Sox_Rdtase_MsrA_dom"/>
</dbReference>
<evidence type="ECO:0000256" key="1">
    <source>
        <dbReference type="ARBA" id="ARBA00005591"/>
    </source>
</evidence>
<keyword evidence="3" id="KW-0560">Oxidoreductase</keyword>
<dbReference type="PANTHER" id="PTHR42799:SF2">
    <property type="entry name" value="MITOCHONDRIAL PEPTIDE METHIONINE SULFOXIDE REDUCTASE"/>
    <property type="match status" value="1"/>
</dbReference>
<dbReference type="GO" id="GO:0005737">
    <property type="term" value="C:cytoplasm"/>
    <property type="evidence" value="ECO:0007669"/>
    <property type="project" value="TreeGrafter"/>
</dbReference>
<protein>
    <recommendedName>
        <fullName evidence="2">peptide-methionine (S)-S-oxide reductase</fullName>
        <ecNumber evidence="2">1.8.4.11</ecNumber>
    </recommendedName>
    <alternativeName>
        <fullName evidence="5">Peptide-methionine (S)-S-oxide reductase</fullName>
    </alternativeName>
    <alternativeName>
        <fullName evidence="4">Protein-methionine-S-oxide reductase</fullName>
    </alternativeName>
</protein>
<dbReference type="GO" id="GO:0008113">
    <property type="term" value="F:peptide-methionine (S)-S-oxide reductase activity"/>
    <property type="evidence" value="ECO:0007669"/>
    <property type="project" value="UniProtKB-EC"/>
</dbReference>
<comment type="similarity">
    <text evidence="1">Belongs to the MsrA Met sulfoxide reductase family.</text>
</comment>
<evidence type="ECO:0000313" key="10">
    <source>
        <dbReference type="Ensembl" id="ENSACCP00020015781.1"/>
    </source>
</evidence>
<dbReference type="Proteomes" id="UP000472275">
    <property type="component" value="Chromosome 16"/>
</dbReference>
<feature type="region of interest" description="Disordered" evidence="8">
    <location>
        <begin position="109"/>
        <end position="132"/>
    </location>
</feature>